<dbReference type="KEGG" id="lbc:LACBIDRAFT_302018"/>
<dbReference type="Proteomes" id="UP000001194">
    <property type="component" value="Unassembled WGS sequence"/>
</dbReference>
<dbReference type="GeneID" id="6069027"/>
<protein>
    <submittedName>
        <fullName evidence="1">Predicted protein</fullName>
    </submittedName>
</protein>
<name>B0CQD6_LACBS</name>
<keyword evidence="2" id="KW-1185">Reference proteome</keyword>
<dbReference type="RefSeq" id="XP_001873742.1">
    <property type="nucleotide sequence ID" value="XM_001873707.1"/>
</dbReference>
<sequence>MGISNIYIVVQKKEMIKYKGYQTAKIKSVIQVVNSVIQGVHPIQSRHFGTGKTQESF</sequence>
<dbReference type="AlphaFoldDB" id="B0CQD6"/>
<dbReference type="InParanoid" id="B0CQD6"/>
<evidence type="ECO:0000313" key="1">
    <source>
        <dbReference type="EMBL" id="EDR15534.1"/>
    </source>
</evidence>
<gene>
    <name evidence="1" type="ORF">LACBIDRAFT_302018</name>
</gene>
<dbReference type="HOGENOM" id="CLU_2996847_0_0_1"/>
<accession>B0CQD6</accession>
<proteinExistence type="predicted"/>
<reference evidence="1 2" key="1">
    <citation type="journal article" date="2008" name="Nature">
        <title>The genome of Laccaria bicolor provides insights into mycorrhizal symbiosis.</title>
        <authorList>
            <person name="Martin F."/>
            <person name="Aerts A."/>
            <person name="Ahren D."/>
            <person name="Brun A."/>
            <person name="Danchin E.G.J."/>
            <person name="Duchaussoy F."/>
            <person name="Gibon J."/>
            <person name="Kohler A."/>
            <person name="Lindquist E."/>
            <person name="Pereda V."/>
            <person name="Salamov A."/>
            <person name="Shapiro H.J."/>
            <person name="Wuyts J."/>
            <person name="Blaudez D."/>
            <person name="Buee M."/>
            <person name="Brokstein P."/>
            <person name="Canbaeck B."/>
            <person name="Cohen D."/>
            <person name="Courty P.E."/>
            <person name="Coutinho P.M."/>
            <person name="Delaruelle C."/>
            <person name="Detter J.C."/>
            <person name="Deveau A."/>
            <person name="DiFazio S."/>
            <person name="Duplessis S."/>
            <person name="Fraissinet-Tachet L."/>
            <person name="Lucic E."/>
            <person name="Frey-Klett P."/>
            <person name="Fourrey C."/>
            <person name="Feussner I."/>
            <person name="Gay G."/>
            <person name="Grimwood J."/>
            <person name="Hoegger P.J."/>
            <person name="Jain P."/>
            <person name="Kilaru S."/>
            <person name="Labbe J."/>
            <person name="Lin Y.C."/>
            <person name="Legue V."/>
            <person name="Le Tacon F."/>
            <person name="Marmeisse R."/>
            <person name="Melayah D."/>
            <person name="Montanini B."/>
            <person name="Muratet M."/>
            <person name="Nehls U."/>
            <person name="Niculita-Hirzel H."/>
            <person name="Oudot-Le Secq M.P."/>
            <person name="Peter M."/>
            <person name="Quesneville H."/>
            <person name="Rajashekar B."/>
            <person name="Reich M."/>
            <person name="Rouhier N."/>
            <person name="Schmutz J."/>
            <person name="Yin T."/>
            <person name="Chalot M."/>
            <person name="Henrissat B."/>
            <person name="Kuees U."/>
            <person name="Lucas S."/>
            <person name="Van de Peer Y."/>
            <person name="Podila G.K."/>
            <person name="Polle A."/>
            <person name="Pukkila P.J."/>
            <person name="Richardson P.M."/>
            <person name="Rouze P."/>
            <person name="Sanders I.R."/>
            <person name="Stajich J.E."/>
            <person name="Tunlid A."/>
            <person name="Tuskan G."/>
            <person name="Grigoriev I.V."/>
        </authorList>
    </citation>
    <scope>NUCLEOTIDE SEQUENCE [LARGE SCALE GENOMIC DNA]</scope>
    <source>
        <strain evidence="2">S238N-H82 / ATCC MYA-4686</strain>
    </source>
</reference>
<evidence type="ECO:0000313" key="2">
    <source>
        <dbReference type="Proteomes" id="UP000001194"/>
    </source>
</evidence>
<dbReference type="EMBL" id="DS547091">
    <property type="protein sequence ID" value="EDR15534.1"/>
    <property type="molecule type" value="Genomic_DNA"/>
</dbReference>
<organism evidence="2">
    <name type="scientific">Laccaria bicolor (strain S238N-H82 / ATCC MYA-4686)</name>
    <name type="common">Bicoloured deceiver</name>
    <name type="synonym">Laccaria laccata var. bicolor</name>
    <dbReference type="NCBI Taxonomy" id="486041"/>
    <lineage>
        <taxon>Eukaryota</taxon>
        <taxon>Fungi</taxon>
        <taxon>Dikarya</taxon>
        <taxon>Basidiomycota</taxon>
        <taxon>Agaricomycotina</taxon>
        <taxon>Agaricomycetes</taxon>
        <taxon>Agaricomycetidae</taxon>
        <taxon>Agaricales</taxon>
        <taxon>Agaricineae</taxon>
        <taxon>Hydnangiaceae</taxon>
        <taxon>Laccaria</taxon>
    </lineage>
</organism>